<accession>A0A6J7B8W1</accession>
<sequence>MRTIRDSLFGFLNFDSLKVSTSNTKDKGSAVVEFVILAIPLFLPIIIYITQFADVSAIEINSRNLVREVVRAYATSEDLGDAQSRANTMLHFGAERMGFTEEEISSMTLSFSCSSHRCLTAGESVSARLHVTSSQTHRVIDVSAQEYVSPWQ</sequence>
<keyword evidence="1" id="KW-0812">Transmembrane</keyword>
<reference evidence="2" key="1">
    <citation type="submission" date="2020-05" db="EMBL/GenBank/DDBJ databases">
        <authorList>
            <person name="Chiriac C."/>
            <person name="Salcher M."/>
            <person name="Ghai R."/>
            <person name="Kavagutti S V."/>
        </authorList>
    </citation>
    <scope>NUCLEOTIDE SEQUENCE</scope>
</reference>
<evidence type="ECO:0000313" key="2">
    <source>
        <dbReference type="EMBL" id="CAB4841764.1"/>
    </source>
</evidence>
<gene>
    <name evidence="2" type="ORF">UFOPK3241_00517</name>
    <name evidence="3" type="ORF">UFOPK4265_00458</name>
</gene>
<protein>
    <submittedName>
        <fullName evidence="2">Unannotated protein</fullName>
    </submittedName>
</protein>
<keyword evidence="1" id="KW-1133">Transmembrane helix</keyword>
<feature type="transmembrane region" description="Helical" evidence="1">
    <location>
        <begin position="30"/>
        <end position="49"/>
    </location>
</feature>
<keyword evidence="1" id="KW-0472">Membrane</keyword>
<proteinExistence type="predicted"/>
<dbReference type="EMBL" id="CAFBQK010000041">
    <property type="protein sequence ID" value="CAB5048834.1"/>
    <property type="molecule type" value="Genomic_DNA"/>
</dbReference>
<dbReference type="AlphaFoldDB" id="A0A6J7B8W1"/>
<name>A0A6J7B8W1_9ZZZZ</name>
<dbReference type="EMBL" id="CAFAZX010000020">
    <property type="protein sequence ID" value="CAB4841764.1"/>
    <property type="molecule type" value="Genomic_DNA"/>
</dbReference>
<evidence type="ECO:0000313" key="3">
    <source>
        <dbReference type="EMBL" id="CAB5048834.1"/>
    </source>
</evidence>
<evidence type="ECO:0000256" key="1">
    <source>
        <dbReference type="SAM" id="Phobius"/>
    </source>
</evidence>
<organism evidence="2">
    <name type="scientific">freshwater metagenome</name>
    <dbReference type="NCBI Taxonomy" id="449393"/>
    <lineage>
        <taxon>unclassified sequences</taxon>
        <taxon>metagenomes</taxon>
        <taxon>ecological metagenomes</taxon>
    </lineage>
</organism>